<proteinExistence type="predicted"/>
<keyword evidence="2" id="KW-1185">Reference proteome</keyword>
<evidence type="ECO:0000313" key="2">
    <source>
        <dbReference type="Proteomes" id="UP001596274"/>
    </source>
</evidence>
<feature type="non-terminal residue" evidence="1">
    <location>
        <position position="37"/>
    </location>
</feature>
<dbReference type="InterPro" id="IPR036291">
    <property type="entry name" value="NAD(P)-bd_dom_sf"/>
</dbReference>
<evidence type="ECO:0000313" key="1">
    <source>
        <dbReference type="EMBL" id="MFC6772099.1"/>
    </source>
</evidence>
<dbReference type="Pfam" id="PF13241">
    <property type="entry name" value="NAD_binding_7"/>
    <property type="match status" value="1"/>
</dbReference>
<dbReference type="Gene3D" id="3.40.50.720">
    <property type="entry name" value="NAD(P)-binding Rossmann-like Domain"/>
    <property type="match status" value="1"/>
</dbReference>
<dbReference type="EMBL" id="JBHSWT010000638">
    <property type="protein sequence ID" value="MFC6772099.1"/>
    <property type="molecule type" value="Genomic_DNA"/>
</dbReference>
<accession>A0ABD5T486</accession>
<dbReference type="AlphaFoldDB" id="A0ABD5T486"/>
<protein>
    <submittedName>
        <fullName evidence="1">NAD(P)-dependent oxidoreductase</fullName>
    </submittedName>
</protein>
<gene>
    <name evidence="1" type="ORF">ACFQDD_11335</name>
</gene>
<dbReference type="Proteomes" id="UP001596274">
    <property type="component" value="Unassembled WGS sequence"/>
</dbReference>
<organism evidence="1 2">
    <name type="scientific">Halorubrum pallidum</name>
    <dbReference type="NCBI Taxonomy" id="1526114"/>
    <lineage>
        <taxon>Archaea</taxon>
        <taxon>Methanobacteriati</taxon>
        <taxon>Methanobacteriota</taxon>
        <taxon>Stenosarchaea group</taxon>
        <taxon>Halobacteria</taxon>
        <taxon>Halobacteriales</taxon>
        <taxon>Haloferacaceae</taxon>
        <taxon>Halorubrum</taxon>
    </lineage>
</organism>
<reference evidence="1 2" key="1">
    <citation type="journal article" date="2019" name="Int. J. Syst. Evol. Microbiol.">
        <title>The Global Catalogue of Microorganisms (GCM) 10K type strain sequencing project: providing services to taxonomists for standard genome sequencing and annotation.</title>
        <authorList>
            <consortium name="The Broad Institute Genomics Platform"/>
            <consortium name="The Broad Institute Genome Sequencing Center for Infectious Disease"/>
            <person name="Wu L."/>
            <person name="Ma J."/>
        </authorList>
    </citation>
    <scope>NUCLEOTIDE SEQUENCE [LARGE SCALE GENOMIC DNA]</scope>
    <source>
        <strain evidence="1 2">PJ61</strain>
    </source>
</reference>
<sequence>MIPLYHDFTGETVLVIGGGGVGARKASRFADEARVVV</sequence>
<dbReference type="SUPFAM" id="SSF51735">
    <property type="entry name" value="NAD(P)-binding Rossmann-fold domains"/>
    <property type="match status" value="1"/>
</dbReference>
<name>A0ABD5T486_9EURY</name>
<comment type="caution">
    <text evidence="1">The sequence shown here is derived from an EMBL/GenBank/DDBJ whole genome shotgun (WGS) entry which is preliminary data.</text>
</comment>